<evidence type="ECO:0000256" key="2">
    <source>
        <dbReference type="ARBA" id="ARBA00056552"/>
    </source>
</evidence>
<evidence type="ECO:0000256" key="6">
    <source>
        <dbReference type="SAM" id="Phobius"/>
    </source>
</evidence>
<dbReference type="InterPro" id="IPR024079">
    <property type="entry name" value="MetalloPept_cat_dom_sf"/>
</dbReference>
<proteinExistence type="predicted"/>
<dbReference type="Pfam" id="PF00200">
    <property type="entry name" value="Disintegrin"/>
    <property type="match status" value="1"/>
</dbReference>
<feature type="active site" evidence="4">
    <location>
        <position position="435"/>
    </location>
</feature>
<keyword evidence="4" id="KW-0862">Zinc</keyword>
<evidence type="ECO:0000256" key="5">
    <source>
        <dbReference type="SAM" id="MobiDB-lite"/>
    </source>
</evidence>
<feature type="binding site" evidence="4">
    <location>
        <position position="438"/>
    </location>
    <ligand>
        <name>Zn(2+)</name>
        <dbReference type="ChEBI" id="CHEBI:29105"/>
        <note>catalytic</note>
    </ligand>
</feature>
<feature type="binding site" evidence="4">
    <location>
        <position position="434"/>
    </location>
    <ligand>
        <name>Zn(2+)</name>
        <dbReference type="ChEBI" id="CHEBI:29105"/>
        <note>catalytic</note>
    </ligand>
</feature>
<dbReference type="PROSITE" id="PS50214">
    <property type="entry name" value="DISINTEGRIN_2"/>
    <property type="match status" value="1"/>
</dbReference>
<dbReference type="SUPFAM" id="SSF57552">
    <property type="entry name" value="Blood coagulation inhibitor (disintegrin)"/>
    <property type="match status" value="1"/>
</dbReference>
<evidence type="ECO:0000313" key="10">
    <source>
        <dbReference type="Proteomes" id="UP000039046"/>
    </source>
</evidence>
<evidence type="ECO:0000259" key="8">
    <source>
        <dbReference type="PROSITE" id="PS50215"/>
    </source>
</evidence>
<evidence type="ECO:0000259" key="7">
    <source>
        <dbReference type="PROSITE" id="PS50214"/>
    </source>
</evidence>
<dbReference type="EMBL" id="CDHN01000002">
    <property type="protein sequence ID" value="CEJ84071.1"/>
    <property type="molecule type" value="Genomic_DNA"/>
</dbReference>
<dbReference type="AlphaFoldDB" id="A0A0A1SSD4"/>
<dbReference type="OrthoDB" id="5951731at2759"/>
<keyword evidence="6" id="KW-0472">Membrane</keyword>
<keyword evidence="1" id="KW-1015">Disulfide bond</keyword>
<name>A0A0A1SSD4_9HYPO</name>
<feature type="compositionally biased region" description="Polar residues" evidence="5">
    <location>
        <begin position="804"/>
        <end position="813"/>
    </location>
</feature>
<feature type="domain" description="Disintegrin" evidence="7">
    <location>
        <begin position="515"/>
        <end position="605"/>
    </location>
</feature>
<dbReference type="STRING" id="1531966.A0A0A1SSD4"/>
<feature type="compositionally biased region" description="Polar residues" evidence="5">
    <location>
        <begin position="785"/>
        <end position="797"/>
    </location>
</feature>
<keyword evidence="10" id="KW-1185">Reference proteome</keyword>
<dbReference type="Proteomes" id="UP000039046">
    <property type="component" value="Unassembled WGS sequence"/>
</dbReference>
<dbReference type="PANTHER" id="PTHR11905">
    <property type="entry name" value="ADAM A DISINTEGRIN AND METALLOPROTEASE DOMAIN"/>
    <property type="match status" value="1"/>
</dbReference>
<dbReference type="InterPro" id="IPR001590">
    <property type="entry name" value="Peptidase_M12B"/>
</dbReference>
<dbReference type="Gene3D" id="3.40.390.10">
    <property type="entry name" value="Collagenase (Catalytic Domain)"/>
    <property type="match status" value="1"/>
</dbReference>
<sequence>MLTRYRTLVTRLLRHSNAKIGAKVLSDPSFTSKPAAFDKMKCKLPLSSLLSFILFAYFCYCHSIRTTSQKYIYSVDDLTFSSPAHTDKSDTLSISFQIPEKKLAVRLNLQRDAEIYDQPVTVHHVRSDGTKDVEHVAAGAHLAYHGTVESELSTPADWTRITVHEKHGTPLLEGVMTIGGQIFTIQTDYNYRSSRRSEDPGLPENKTPYIILFTEAEDAKNGPMARRSSDTATCSIVDPTLFSNNPPLFESLDGSILPRQSGGGRGRFDPRQFIGSTQGCPRQRLIALMGIAVDCNYAAQFQSPDDIRQHIITQINSASRTYEQTFNISLRVRNITISERACPSGGPVNTWNQPCTRGGTIAERLDSFATWKRSFQDDTAVWTMLTTCTSGTTVGVAFLATTCHQSMTSGNRFAPSASVNVVARTTAEWQVIAHEIGHNFGASHDCLNDCGESSCCPLSAEICNARGRFLMNPAVGNGINSFSPCSIGTICTMMGQRLIQTQCMENNENVPVASTKQCGNGIVDPGEDCDCGSEEQCADNRCCDPATCRFRPGAACDTSAGGCCNESCQLSPQGTVCRESTGLCDPEETCTGDSGVCPRDRLLRDGDSCGLTGGNTTCASGQCTSRALQCASLLGLESNSSVAVCNSNQCQMSCRELGGGDEACRTTNQAFVDGTPCDDGLCYAGECRKSTNSVPGWIDRNRSLFIGLCVVGGILVFVALFACCVCCRRGKPVKEAMPMPSPPMTPVEQRRRFSNLPLRSTPSMQQQQQQRYSGQSHDWSPVMHQRSSGGISPSSPMQDRRYSRPQSSLPRYE</sequence>
<dbReference type="Pfam" id="PF13688">
    <property type="entry name" value="Reprolysin_5"/>
    <property type="match status" value="1"/>
</dbReference>
<gene>
    <name evidence="9" type="ORF">VHEMI03371</name>
</gene>
<comment type="function">
    <text evidence="2">Probable zinc protease.</text>
</comment>
<dbReference type="GO" id="GO:0006508">
    <property type="term" value="P:proteolysis"/>
    <property type="evidence" value="ECO:0007669"/>
    <property type="project" value="InterPro"/>
</dbReference>
<protein>
    <recommendedName>
        <fullName evidence="3">Disintegrin and metalloproteinase domain-containing protein B</fullName>
    </recommendedName>
</protein>
<feature type="binding site" evidence="4">
    <location>
        <position position="444"/>
    </location>
    <ligand>
        <name>Zn(2+)</name>
        <dbReference type="ChEBI" id="CHEBI:29105"/>
        <note>catalytic</note>
    </ligand>
</feature>
<feature type="region of interest" description="Disordered" evidence="5">
    <location>
        <begin position="759"/>
        <end position="813"/>
    </location>
</feature>
<evidence type="ECO:0000256" key="4">
    <source>
        <dbReference type="PROSITE-ProRule" id="PRU00276"/>
    </source>
</evidence>
<dbReference type="InterPro" id="IPR036436">
    <property type="entry name" value="Disintegrin_dom_sf"/>
</dbReference>
<dbReference type="SUPFAM" id="SSF55486">
    <property type="entry name" value="Metalloproteases ('zincins'), catalytic domain"/>
    <property type="match status" value="1"/>
</dbReference>
<reference evidence="9 10" key="1">
    <citation type="journal article" date="2015" name="Genome Announc.">
        <title>Draft Genome Sequence and Gene Annotation of the Entomopathogenic Fungus Verticillium hemipterigenum.</title>
        <authorList>
            <person name="Horn F."/>
            <person name="Habel A."/>
            <person name="Scharf D.H."/>
            <person name="Dworschak J."/>
            <person name="Brakhage A.A."/>
            <person name="Guthke R."/>
            <person name="Hertweck C."/>
            <person name="Linde J."/>
        </authorList>
    </citation>
    <scope>NUCLEOTIDE SEQUENCE [LARGE SCALE GENOMIC DNA]</scope>
</reference>
<feature type="transmembrane region" description="Helical" evidence="6">
    <location>
        <begin position="704"/>
        <end position="727"/>
    </location>
</feature>
<dbReference type="PROSITE" id="PS50215">
    <property type="entry name" value="ADAM_MEPRO"/>
    <property type="match status" value="1"/>
</dbReference>
<dbReference type="FunFam" id="4.10.70.10:FF:000003">
    <property type="entry name" value="Disintegrin and metalloproteinase domain-containing protein 17"/>
    <property type="match status" value="1"/>
</dbReference>
<dbReference type="InterPro" id="IPR006586">
    <property type="entry name" value="ADAM_Cys-rich"/>
</dbReference>
<comment type="caution">
    <text evidence="4">Lacks conserved residue(s) required for the propagation of feature annotation.</text>
</comment>
<dbReference type="HOGENOM" id="CLU_012383_1_0_1"/>
<keyword evidence="4" id="KW-0479">Metal-binding</keyword>
<keyword evidence="6" id="KW-0812">Transmembrane</keyword>
<accession>A0A0A1SSD4</accession>
<dbReference type="GO" id="GO:0004222">
    <property type="term" value="F:metalloendopeptidase activity"/>
    <property type="evidence" value="ECO:0007669"/>
    <property type="project" value="InterPro"/>
</dbReference>
<dbReference type="PANTHER" id="PTHR11905:SF159">
    <property type="entry name" value="ADAM METALLOPROTEASE"/>
    <property type="match status" value="1"/>
</dbReference>
<dbReference type="GO" id="GO:0046872">
    <property type="term" value="F:metal ion binding"/>
    <property type="evidence" value="ECO:0007669"/>
    <property type="project" value="UniProtKB-KW"/>
</dbReference>
<evidence type="ECO:0000256" key="1">
    <source>
        <dbReference type="ARBA" id="ARBA00023157"/>
    </source>
</evidence>
<keyword evidence="6" id="KW-1133">Transmembrane helix</keyword>
<dbReference type="SMART" id="SM00608">
    <property type="entry name" value="ACR"/>
    <property type="match status" value="1"/>
</dbReference>
<dbReference type="Gene3D" id="4.10.70.10">
    <property type="entry name" value="Disintegrin domain"/>
    <property type="match status" value="1"/>
</dbReference>
<evidence type="ECO:0000256" key="3">
    <source>
        <dbReference type="ARBA" id="ARBA00074021"/>
    </source>
</evidence>
<feature type="domain" description="Peptidase M12B" evidence="8">
    <location>
        <begin position="284"/>
        <end position="487"/>
    </location>
</feature>
<dbReference type="InterPro" id="IPR001762">
    <property type="entry name" value="Disintegrin_dom"/>
</dbReference>
<dbReference type="SMART" id="SM00050">
    <property type="entry name" value="DISIN"/>
    <property type="match status" value="1"/>
</dbReference>
<evidence type="ECO:0000313" key="9">
    <source>
        <dbReference type="EMBL" id="CEJ84071.1"/>
    </source>
</evidence>
<organism evidence="9 10">
    <name type="scientific">[Torrubiella] hemipterigena</name>
    <dbReference type="NCBI Taxonomy" id="1531966"/>
    <lineage>
        <taxon>Eukaryota</taxon>
        <taxon>Fungi</taxon>
        <taxon>Dikarya</taxon>
        <taxon>Ascomycota</taxon>
        <taxon>Pezizomycotina</taxon>
        <taxon>Sordariomycetes</taxon>
        <taxon>Hypocreomycetidae</taxon>
        <taxon>Hypocreales</taxon>
        <taxon>Clavicipitaceae</taxon>
        <taxon>Clavicipitaceae incertae sedis</taxon>
        <taxon>'Torrubiella' clade</taxon>
    </lineage>
</organism>